<dbReference type="EMBL" id="AQPW01000003">
    <property type="protein sequence ID" value="EON34198.1"/>
    <property type="molecule type" value="Genomic_DNA"/>
</dbReference>
<dbReference type="InterPro" id="IPR052754">
    <property type="entry name" value="NTPase_KAP_P-loop"/>
</dbReference>
<dbReference type="AlphaFoldDB" id="R7YDY2"/>
<protein>
    <recommendedName>
        <fullName evidence="2">KAP NTPase domain-containing protein</fullName>
    </recommendedName>
</protein>
<dbReference type="PATRIC" id="fig|1316928.3.peg.897"/>
<dbReference type="PANTHER" id="PTHR22674">
    <property type="entry name" value="NTPASE, KAP FAMILY P-LOOP DOMAIN-CONTAINING 1"/>
    <property type="match status" value="1"/>
</dbReference>
<feature type="region of interest" description="Disordered" evidence="1">
    <location>
        <begin position="1"/>
        <end position="20"/>
    </location>
</feature>
<dbReference type="InterPro" id="IPR027417">
    <property type="entry name" value="P-loop_NTPase"/>
</dbReference>
<feature type="compositionally biased region" description="Polar residues" evidence="1">
    <location>
        <begin position="1"/>
        <end position="13"/>
    </location>
</feature>
<reference evidence="3 4" key="1">
    <citation type="journal article" date="2013" name="Genome Announc.">
        <title>Draft Genome Sequence of a Benzothiophene-Desulfurizing Bacterium, Gordona terrae Strain C-6.</title>
        <authorList>
            <person name="Wang W."/>
            <person name="Ma T."/>
            <person name="Ren Y."/>
            <person name="Li G."/>
        </authorList>
    </citation>
    <scope>NUCLEOTIDE SEQUENCE [LARGE SCALE GENOMIC DNA]</scope>
    <source>
        <strain evidence="3 4">C-6</strain>
    </source>
</reference>
<feature type="domain" description="KAP NTPase" evidence="2">
    <location>
        <begin position="34"/>
        <end position="339"/>
    </location>
</feature>
<dbReference type="SUPFAM" id="SSF52540">
    <property type="entry name" value="P-loop containing nucleoside triphosphate hydrolases"/>
    <property type="match status" value="1"/>
</dbReference>
<evidence type="ECO:0000259" key="2">
    <source>
        <dbReference type="Pfam" id="PF07693"/>
    </source>
</evidence>
<organism evidence="3 4">
    <name type="scientific">Gordonia terrae C-6</name>
    <dbReference type="NCBI Taxonomy" id="1316928"/>
    <lineage>
        <taxon>Bacteria</taxon>
        <taxon>Bacillati</taxon>
        <taxon>Actinomycetota</taxon>
        <taxon>Actinomycetes</taxon>
        <taxon>Mycobacteriales</taxon>
        <taxon>Gordoniaceae</taxon>
        <taxon>Gordonia</taxon>
    </lineage>
</organism>
<accession>R7YDY2</accession>
<evidence type="ECO:0000313" key="3">
    <source>
        <dbReference type="EMBL" id="EON34198.1"/>
    </source>
</evidence>
<sequence length="735" mass="82721">MSTEPAAQQQPTVTRDVEISSMSEDRLGRVTFSRRVSERIRLAADGPSVVFGLAGPWGSGKSSVLNMITEILSEEFSDNWVVASFTPWSAGDSTELTNEFYRAIAGAMPTSTDEGRTARRLLRAAAPTVAAVGKAALASIIDSKFGEGSAKDMLTAASDTLSEQIGDAEFGTEPEPFQEQFRRISAAIAETSRNVLVIVDDIDRLHADELLSVMRAVRLLGRFDRVHYLLSYDQRTVIDILTQTEMAGKSDRRRARDYLEKIVQYPFTLPPIQQAHLAEHFREQFCLIGEIHGFDPALRTEGQRLDAAETVFEILLEQEHLTLRRIYRLCNQIDVMLSLIDVREIDLVDAAILTDVRLNHPDLYNRLPAWQADLQQAEYGLSTDTRVQPETWTTRFAEFSQVNRDSPEMKEIYRSIATMFPNMTRPARTAPIQRDAARGIRNRDYFERYFAFEVPIRDVRDVDVSADLRALVNTENWSEDSLIRAALLEFDMSQMRLIRNKILIGQVISETYPSENFTRAAVLITQAHLSNPESMIHTGWAEIVYLLLGRAVTEAEDLNAACASIDLFSAQCGLGPTVDAMARPVAAENIDEEAVLLSADNVRAALVDTVMRDLTVDLPRSEWPDNSVLRYVHWKDDEVWSSVQEKTLEAINSGSLRQEDVAARFVSISPESELNQHVFNNHEYELVIPREKWDLTQFSSSDSDVVDFDDTSIQNRKIYAAQAIRSLLQKADSAT</sequence>
<proteinExistence type="predicted"/>
<dbReference type="PANTHER" id="PTHR22674:SF6">
    <property type="entry name" value="NTPASE KAP FAMILY P-LOOP DOMAIN-CONTAINING PROTEIN 1"/>
    <property type="match status" value="1"/>
</dbReference>
<dbReference type="Proteomes" id="UP000013569">
    <property type="component" value="Unassembled WGS sequence"/>
</dbReference>
<name>R7YDY2_9ACTN</name>
<evidence type="ECO:0000313" key="4">
    <source>
        <dbReference type="Proteomes" id="UP000013569"/>
    </source>
</evidence>
<evidence type="ECO:0000256" key="1">
    <source>
        <dbReference type="SAM" id="MobiDB-lite"/>
    </source>
</evidence>
<dbReference type="Pfam" id="PF07693">
    <property type="entry name" value="KAP_NTPase"/>
    <property type="match status" value="1"/>
</dbReference>
<dbReference type="Gene3D" id="3.40.50.300">
    <property type="entry name" value="P-loop containing nucleotide triphosphate hydrolases"/>
    <property type="match status" value="1"/>
</dbReference>
<comment type="caution">
    <text evidence="3">The sequence shown here is derived from an EMBL/GenBank/DDBJ whole genome shotgun (WGS) entry which is preliminary data.</text>
</comment>
<dbReference type="InterPro" id="IPR011646">
    <property type="entry name" value="KAP_P-loop"/>
</dbReference>
<gene>
    <name evidence="3" type="ORF">GTC6_04440</name>
</gene>